<proteinExistence type="predicted"/>
<dbReference type="Proteomes" id="UP000499080">
    <property type="component" value="Unassembled WGS sequence"/>
</dbReference>
<dbReference type="EMBL" id="BGPR01011314">
    <property type="protein sequence ID" value="GBN50676.1"/>
    <property type="molecule type" value="Genomic_DNA"/>
</dbReference>
<sequence length="83" mass="9161">MTHICLTPFCVISSKSGSLLNPLLNSTFAETEKKEKLNMTSRSHLHNVTLSLTLQPAGTLKVVSDDYSKTGYVVQKVVLRLLL</sequence>
<dbReference type="AlphaFoldDB" id="A0A4Y2PKQ8"/>
<evidence type="ECO:0000313" key="2">
    <source>
        <dbReference type="Proteomes" id="UP000499080"/>
    </source>
</evidence>
<keyword evidence="2" id="KW-1185">Reference proteome</keyword>
<gene>
    <name evidence="1" type="ORF">AVEN_135546_1</name>
</gene>
<evidence type="ECO:0000313" key="1">
    <source>
        <dbReference type="EMBL" id="GBN50676.1"/>
    </source>
</evidence>
<name>A0A4Y2PKQ8_ARAVE</name>
<accession>A0A4Y2PKQ8</accession>
<organism evidence="1 2">
    <name type="scientific">Araneus ventricosus</name>
    <name type="common">Orbweaver spider</name>
    <name type="synonym">Epeira ventricosa</name>
    <dbReference type="NCBI Taxonomy" id="182803"/>
    <lineage>
        <taxon>Eukaryota</taxon>
        <taxon>Metazoa</taxon>
        <taxon>Ecdysozoa</taxon>
        <taxon>Arthropoda</taxon>
        <taxon>Chelicerata</taxon>
        <taxon>Arachnida</taxon>
        <taxon>Araneae</taxon>
        <taxon>Araneomorphae</taxon>
        <taxon>Entelegynae</taxon>
        <taxon>Araneoidea</taxon>
        <taxon>Araneidae</taxon>
        <taxon>Araneus</taxon>
    </lineage>
</organism>
<reference evidence="1 2" key="1">
    <citation type="journal article" date="2019" name="Sci. Rep.">
        <title>Orb-weaving spider Araneus ventricosus genome elucidates the spidroin gene catalogue.</title>
        <authorList>
            <person name="Kono N."/>
            <person name="Nakamura H."/>
            <person name="Ohtoshi R."/>
            <person name="Moran D.A.P."/>
            <person name="Shinohara A."/>
            <person name="Yoshida Y."/>
            <person name="Fujiwara M."/>
            <person name="Mori M."/>
            <person name="Tomita M."/>
            <person name="Arakawa K."/>
        </authorList>
    </citation>
    <scope>NUCLEOTIDE SEQUENCE [LARGE SCALE GENOMIC DNA]</scope>
</reference>
<protein>
    <submittedName>
        <fullName evidence="1">Uncharacterized protein</fullName>
    </submittedName>
</protein>
<comment type="caution">
    <text evidence="1">The sequence shown here is derived from an EMBL/GenBank/DDBJ whole genome shotgun (WGS) entry which is preliminary data.</text>
</comment>